<dbReference type="InParanoid" id="E9HCJ5"/>
<dbReference type="HOGENOM" id="CLU_2040448_0_0_1"/>
<gene>
    <name evidence="1" type="ORF">DAPPUDRAFT_256945</name>
</gene>
<dbReference type="Proteomes" id="UP000000305">
    <property type="component" value="Unassembled WGS sequence"/>
</dbReference>
<evidence type="ECO:0000313" key="2">
    <source>
        <dbReference type="Proteomes" id="UP000000305"/>
    </source>
</evidence>
<organism evidence="1 2">
    <name type="scientific">Daphnia pulex</name>
    <name type="common">Water flea</name>
    <dbReference type="NCBI Taxonomy" id="6669"/>
    <lineage>
        <taxon>Eukaryota</taxon>
        <taxon>Metazoa</taxon>
        <taxon>Ecdysozoa</taxon>
        <taxon>Arthropoda</taxon>
        <taxon>Crustacea</taxon>
        <taxon>Branchiopoda</taxon>
        <taxon>Diplostraca</taxon>
        <taxon>Cladocera</taxon>
        <taxon>Anomopoda</taxon>
        <taxon>Daphniidae</taxon>
        <taxon>Daphnia</taxon>
    </lineage>
</organism>
<dbReference type="KEGG" id="dpx:DAPPUDRAFT_256945"/>
<reference evidence="1 2" key="1">
    <citation type="journal article" date="2011" name="Science">
        <title>The ecoresponsive genome of Daphnia pulex.</title>
        <authorList>
            <person name="Colbourne J.K."/>
            <person name="Pfrender M.E."/>
            <person name="Gilbert D."/>
            <person name="Thomas W.K."/>
            <person name="Tucker A."/>
            <person name="Oakley T.H."/>
            <person name="Tokishita S."/>
            <person name="Aerts A."/>
            <person name="Arnold G.J."/>
            <person name="Basu M.K."/>
            <person name="Bauer D.J."/>
            <person name="Caceres C.E."/>
            <person name="Carmel L."/>
            <person name="Casola C."/>
            <person name="Choi J.H."/>
            <person name="Detter J.C."/>
            <person name="Dong Q."/>
            <person name="Dusheyko S."/>
            <person name="Eads B.D."/>
            <person name="Frohlich T."/>
            <person name="Geiler-Samerotte K.A."/>
            <person name="Gerlach D."/>
            <person name="Hatcher P."/>
            <person name="Jogdeo S."/>
            <person name="Krijgsveld J."/>
            <person name="Kriventseva E.V."/>
            <person name="Kultz D."/>
            <person name="Laforsch C."/>
            <person name="Lindquist E."/>
            <person name="Lopez J."/>
            <person name="Manak J.R."/>
            <person name="Muller J."/>
            <person name="Pangilinan J."/>
            <person name="Patwardhan R.P."/>
            <person name="Pitluck S."/>
            <person name="Pritham E.J."/>
            <person name="Rechtsteiner A."/>
            <person name="Rho M."/>
            <person name="Rogozin I.B."/>
            <person name="Sakarya O."/>
            <person name="Salamov A."/>
            <person name="Schaack S."/>
            <person name="Shapiro H."/>
            <person name="Shiga Y."/>
            <person name="Skalitzky C."/>
            <person name="Smith Z."/>
            <person name="Souvorov A."/>
            <person name="Sung W."/>
            <person name="Tang Z."/>
            <person name="Tsuchiya D."/>
            <person name="Tu H."/>
            <person name="Vos H."/>
            <person name="Wang M."/>
            <person name="Wolf Y.I."/>
            <person name="Yamagata H."/>
            <person name="Yamada T."/>
            <person name="Ye Y."/>
            <person name="Shaw J.R."/>
            <person name="Andrews J."/>
            <person name="Crease T.J."/>
            <person name="Tang H."/>
            <person name="Lucas S.M."/>
            <person name="Robertson H.M."/>
            <person name="Bork P."/>
            <person name="Koonin E.V."/>
            <person name="Zdobnov E.M."/>
            <person name="Grigoriev I.V."/>
            <person name="Lynch M."/>
            <person name="Boore J.L."/>
        </authorList>
    </citation>
    <scope>NUCLEOTIDE SEQUENCE [LARGE SCALE GENOMIC DNA]</scope>
</reference>
<keyword evidence="2" id="KW-1185">Reference proteome</keyword>
<accession>E9HCJ5</accession>
<proteinExistence type="predicted"/>
<sequence>MKVRVRRGNLIPKPVLHQTQLEKEVFEGIKEVENAKQLKLLLKQKLTNWIIQALFTSRRIVEKYALGNVIFVYNVNKRPLDGLEERRLDRSRLFSISLYLLEFFGEHFDLRRFSPEYPRDR</sequence>
<name>E9HCJ5_DAPPU</name>
<dbReference type="EMBL" id="GL732620">
    <property type="protein sequence ID" value="EFX70568.1"/>
    <property type="molecule type" value="Genomic_DNA"/>
</dbReference>
<dbReference type="AlphaFoldDB" id="E9HCJ5"/>
<protein>
    <submittedName>
        <fullName evidence="1">Uncharacterized protein</fullName>
    </submittedName>
</protein>
<evidence type="ECO:0000313" key="1">
    <source>
        <dbReference type="EMBL" id="EFX70568.1"/>
    </source>
</evidence>